<dbReference type="CDD" id="cd17546">
    <property type="entry name" value="REC_hyHK_CKI1_RcsC-like"/>
    <property type="match status" value="1"/>
</dbReference>
<dbReference type="InterPro" id="IPR050956">
    <property type="entry name" value="2C_system_His_kinase"/>
</dbReference>
<dbReference type="PANTHER" id="PTHR43719:SF28">
    <property type="entry name" value="PEROXIDE STRESS-ACTIVATED HISTIDINE KINASE MAK1-RELATED"/>
    <property type="match status" value="1"/>
</dbReference>
<dbReference type="SUPFAM" id="SSF52172">
    <property type="entry name" value="CheY-like"/>
    <property type="match status" value="1"/>
</dbReference>
<reference evidence="4 5" key="1">
    <citation type="journal article" date="2016" name="Nat. Commun.">
        <title>Thousands of microbial genomes shed light on interconnected biogeochemical processes in an aquifer system.</title>
        <authorList>
            <person name="Anantharaman K."/>
            <person name="Brown C.T."/>
            <person name="Hug L.A."/>
            <person name="Sharon I."/>
            <person name="Castelle C.J."/>
            <person name="Probst A.J."/>
            <person name="Thomas B.C."/>
            <person name="Singh A."/>
            <person name="Wilkins M.J."/>
            <person name="Karaoz U."/>
            <person name="Brodie E.L."/>
            <person name="Williams K.H."/>
            <person name="Hubbard S.S."/>
            <person name="Banfield J.F."/>
        </authorList>
    </citation>
    <scope>NUCLEOTIDE SEQUENCE [LARGE SCALE GENOMIC DNA]</scope>
</reference>
<evidence type="ECO:0000256" key="2">
    <source>
        <dbReference type="PROSITE-ProRule" id="PRU00169"/>
    </source>
</evidence>
<dbReference type="InterPro" id="IPR011006">
    <property type="entry name" value="CheY-like_superfamily"/>
</dbReference>
<evidence type="ECO:0000313" key="4">
    <source>
        <dbReference type="EMBL" id="OGG99211.1"/>
    </source>
</evidence>
<name>A0A1F6GM56_9PROT</name>
<dbReference type="PANTHER" id="PTHR43719">
    <property type="entry name" value="TWO-COMPONENT HISTIDINE KINASE"/>
    <property type="match status" value="1"/>
</dbReference>
<comment type="caution">
    <text evidence="4">The sequence shown here is derived from an EMBL/GenBank/DDBJ whole genome shotgun (WGS) entry which is preliminary data.</text>
</comment>
<evidence type="ECO:0000259" key="3">
    <source>
        <dbReference type="PROSITE" id="PS50110"/>
    </source>
</evidence>
<protein>
    <recommendedName>
        <fullName evidence="3">Response regulatory domain-containing protein</fullName>
    </recommendedName>
</protein>
<dbReference type="AlphaFoldDB" id="A0A1F6GM56"/>
<dbReference type="SMART" id="SM00448">
    <property type="entry name" value="REC"/>
    <property type="match status" value="1"/>
</dbReference>
<proteinExistence type="predicted"/>
<organism evidence="4 5">
    <name type="scientific">Candidatus Lambdaproteobacteria bacterium RIFOXYD2_FULL_56_26</name>
    <dbReference type="NCBI Taxonomy" id="1817773"/>
    <lineage>
        <taxon>Bacteria</taxon>
        <taxon>Pseudomonadati</taxon>
        <taxon>Pseudomonadota</taxon>
        <taxon>Candidatus Lambdaproteobacteria</taxon>
    </lineage>
</organism>
<keyword evidence="1 2" id="KW-0597">Phosphoprotein</keyword>
<accession>A0A1F6GM56</accession>
<dbReference type="InterPro" id="IPR001789">
    <property type="entry name" value="Sig_transdc_resp-reg_receiver"/>
</dbReference>
<feature type="domain" description="Response regulatory" evidence="3">
    <location>
        <begin position="2"/>
        <end position="126"/>
    </location>
</feature>
<dbReference type="Gene3D" id="3.40.50.2300">
    <property type="match status" value="1"/>
</dbReference>
<dbReference type="PROSITE" id="PS50110">
    <property type="entry name" value="RESPONSE_REGULATORY"/>
    <property type="match status" value="1"/>
</dbReference>
<dbReference type="Pfam" id="PF00072">
    <property type="entry name" value="Response_reg"/>
    <property type="match status" value="1"/>
</dbReference>
<evidence type="ECO:0000256" key="1">
    <source>
        <dbReference type="ARBA" id="ARBA00022553"/>
    </source>
</evidence>
<dbReference type="Proteomes" id="UP000177583">
    <property type="component" value="Unassembled WGS sequence"/>
</dbReference>
<evidence type="ECO:0000313" key="5">
    <source>
        <dbReference type="Proteomes" id="UP000177583"/>
    </source>
</evidence>
<gene>
    <name evidence="4" type="ORF">A2557_10105</name>
</gene>
<dbReference type="EMBL" id="MFNF01000060">
    <property type="protein sequence ID" value="OGG99211.1"/>
    <property type="molecule type" value="Genomic_DNA"/>
</dbReference>
<feature type="modified residue" description="4-aspartylphosphate" evidence="2">
    <location>
        <position position="55"/>
    </location>
</feature>
<dbReference type="GO" id="GO:0000160">
    <property type="term" value="P:phosphorelay signal transduction system"/>
    <property type="evidence" value="ECO:0007669"/>
    <property type="project" value="InterPro"/>
</dbReference>
<sequence length="131" mass="15127">MKMLVVDDTLLSRQLMTHALKTYGEIEIAVNGEEAIEAFELAWKDKSPFDVIFMDIMMPEMDGREALRRIRDWEDKNKVIDPVKVVMSTALGDKDNVLSSFKEGAEYYLVKPIELNRLYDIMSQLGYSKTK</sequence>